<feature type="compositionally biased region" description="Low complexity" evidence="1">
    <location>
        <begin position="78"/>
        <end position="105"/>
    </location>
</feature>
<evidence type="ECO:0000313" key="2">
    <source>
        <dbReference type="EMBL" id="QNO18597.1"/>
    </source>
</evidence>
<feature type="compositionally biased region" description="Low complexity" evidence="1">
    <location>
        <begin position="1"/>
        <end position="23"/>
    </location>
</feature>
<evidence type="ECO:0000313" key="3">
    <source>
        <dbReference type="Proteomes" id="UP000516046"/>
    </source>
</evidence>
<keyword evidence="3" id="KW-1185">Reference proteome</keyword>
<organism evidence="2 3">
    <name type="scientific">Caproicibacterium amylolyticum</name>
    <dbReference type="NCBI Taxonomy" id="2766537"/>
    <lineage>
        <taxon>Bacteria</taxon>
        <taxon>Bacillati</taxon>
        <taxon>Bacillota</taxon>
        <taxon>Clostridia</taxon>
        <taxon>Eubacteriales</taxon>
        <taxon>Oscillospiraceae</taxon>
        <taxon>Caproicibacterium</taxon>
    </lineage>
</organism>
<dbReference type="Pfam" id="PF14282">
    <property type="entry name" value="FlxA"/>
    <property type="match status" value="1"/>
</dbReference>
<sequence length="120" mass="12597">MSSYSVGAVSGTGSTSAADTSTAQQIAQLKKEEQSYEKQLTKLKQGGASNDETQQQIQLLQNKIQNIQQKIQELQGTSSQSTAAAVQQSDAAQQQTQQTAAVSGSVPANSDGTHTVDILL</sequence>
<evidence type="ECO:0000256" key="1">
    <source>
        <dbReference type="SAM" id="MobiDB-lite"/>
    </source>
</evidence>
<accession>A0A7G9WIT5</accession>
<dbReference type="InterPro" id="IPR025577">
    <property type="entry name" value="FlxA"/>
</dbReference>
<name>A0A7G9WIT5_9FIRM</name>
<feature type="region of interest" description="Disordered" evidence="1">
    <location>
        <begin position="78"/>
        <end position="120"/>
    </location>
</feature>
<dbReference type="Proteomes" id="UP000516046">
    <property type="component" value="Chromosome"/>
</dbReference>
<protein>
    <submittedName>
        <fullName evidence="2">FlxA-like family protein</fullName>
    </submittedName>
</protein>
<feature type="region of interest" description="Disordered" evidence="1">
    <location>
        <begin position="1"/>
        <end position="31"/>
    </location>
</feature>
<dbReference type="KEGG" id="caml:H6X83_02805"/>
<gene>
    <name evidence="2" type="ORF">H6X83_02805</name>
</gene>
<dbReference type="EMBL" id="CP060696">
    <property type="protein sequence ID" value="QNO18597.1"/>
    <property type="molecule type" value="Genomic_DNA"/>
</dbReference>
<reference evidence="2 3" key="1">
    <citation type="submission" date="2020-08" db="EMBL/GenBank/DDBJ databases">
        <authorList>
            <person name="Ren C."/>
            <person name="Gu Y."/>
            <person name="Xu Y."/>
        </authorList>
    </citation>
    <scope>NUCLEOTIDE SEQUENCE [LARGE SCALE GENOMIC DNA]</scope>
    <source>
        <strain evidence="2 3">LBM18003</strain>
    </source>
</reference>
<dbReference type="AlphaFoldDB" id="A0A7G9WIT5"/>
<proteinExistence type="predicted"/>
<dbReference type="RefSeq" id="WP_212507662.1">
    <property type="nucleotide sequence ID" value="NZ_CP060696.1"/>
</dbReference>